<feature type="domain" description="Cas12a REC1" evidence="4">
    <location>
        <begin position="50"/>
        <end position="318"/>
    </location>
</feature>
<dbReference type="InterPro" id="IPR053993">
    <property type="entry name" value="Cas12a_PI"/>
</dbReference>
<dbReference type="NCBIfam" id="TIGR04330">
    <property type="entry name" value="cas_Cpf1"/>
    <property type="match status" value="1"/>
</dbReference>
<feature type="site" description="Binds PAM" evidence="3">
    <location>
        <position position="647"/>
    </location>
</feature>
<dbReference type="InterPro" id="IPR054116">
    <property type="entry name" value="Cas12a_REC2"/>
</dbReference>
<feature type="active site" description="For DNase activity of RuvC domain" evidence="1">
    <location>
        <position position="1226"/>
    </location>
</feature>
<organism evidence="9 10">
    <name type="scientific">Segatella copri</name>
    <dbReference type="NCBI Taxonomy" id="165179"/>
    <lineage>
        <taxon>Bacteria</taxon>
        <taxon>Pseudomonadati</taxon>
        <taxon>Bacteroidota</taxon>
        <taxon>Bacteroidia</taxon>
        <taxon>Bacteroidales</taxon>
        <taxon>Prevotellaceae</taxon>
        <taxon>Segatella</taxon>
    </lineage>
</organism>
<feature type="region of interest" description="Binds crRNA" evidence="2">
    <location>
        <begin position="569"/>
        <end position="573"/>
    </location>
</feature>
<evidence type="ECO:0000256" key="2">
    <source>
        <dbReference type="PIRSR" id="PIRSR627620-2"/>
    </source>
</evidence>
<dbReference type="InterPro" id="IPR027620">
    <property type="entry name" value="Cas12a"/>
</dbReference>
<feature type="active site" description="For DNase activity of RuvC domain" evidence="1">
    <location>
        <position position="977"/>
    </location>
</feature>
<feature type="site" description="Binds Target strand DNA" evidence="3">
    <location>
        <position position="643"/>
    </location>
</feature>
<feature type="domain" description="Cas12a REC2" evidence="7">
    <location>
        <begin position="334"/>
        <end position="565"/>
    </location>
</feature>
<feature type="site" description="Binds crRNA" evidence="3">
    <location>
        <position position="800"/>
    </location>
</feature>
<dbReference type="Pfam" id="PF18510">
    <property type="entry name" value="NUC"/>
    <property type="match status" value="1"/>
</dbReference>
<dbReference type="Pfam" id="PF18516">
    <property type="entry name" value="RuvC_1"/>
    <property type="match status" value="1"/>
</dbReference>
<dbReference type="EMBL" id="QRYP01000018">
    <property type="protein sequence ID" value="RGU96864.1"/>
    <property type="molecule type" value="Genomic_DNA"/>
</dbReference>
<feature type="domain" description="Cas12a nuclease" evidence="5">
    <location>
        <begin position="1056"/>
        <end position="1215"/>
    </location>
</feature>
<gene>
    <name evidence="9" type="ORF">DWW35_08060</name>
</gene>
<dbReference type="RefSeq" id="WP_118080156.1">
    <property type="nucleotide sequence ID" value="NZ_QRYP01000018.1"/>
</dbReference>
<feature type="domain" description="Cas12a RuvC nuclease" evidence="6">
    <location>
        <begin position="859"/>
        <end position="1270"/>
    </location>
</feature>
<evidence type="ECO:0000259" key="4">
    <source>
        <dbReference type="Pfam" id="PF18501"/>
    </source>
</evidence>
<feature type="domain" description="Cas12a PI" evidence="8">
    <location>
        <begin position="639"/>
        <end position="729"/>
    </location>
</feature>
<feature type="region of interest" description="Binds crRNA alone and in crRNA-target DNA heteroduplex" evidence="2">
    <location>
        <begin position="48"/>
        <end position="52"/>
    </location>
</feature>
<feature type="region of interest" description="Binds crRNA in crRNA-target DNA heteroduplex" evidence="2">
    <location>
        <begin position="316"/>
        <end position="319"/>
    </location>
</feature>
<protein>
    <submittedName>
        <fullName evidence="9">Type V CRISPR-associated protein Cpf1</fullName>
    </submittedName>
</protein>
<dbReference type="Pfam" id="PF21918">
    <property type="entry name" value="cas_Cpf1_2nd"/>
    <property type="match status" value="1"/>
</dbReference>
<feature type="site" description="Binds DNA in crRNA-target DNA heteroduplex" evidence="3">
    <location>
        <position position="567"/>
    </location>
</feature>
<feature type="active site" description="For DNase activity of RuvC domain" evidence="1">
    <location>
        <position position="884"/>
    </location>
</feature>
<evidence type="ECO:0000259" key="6">
    <source>
        <dbReference type="Pfam" id="PF18516"/>
    </source>
</evidence>
<proteinExistence type="predicted"/>
<evidence type="ECO:0000313" key="10">
    <source>
        <dbReference type="Proteomes" id="UP000285236"/>
    </source>
</evidence>
<dbReference type="InterPro" id="IPR040882">
    <property type="entry name" value="Cas12a_NUC"/>
</dbReference>
<feature type="site" description="Binds DNA in crRNA-target DNA heteroduplex" evidence="3">
    <location>
        <position position="310"/>
    </location>
</feature>
<evidence type="ECO:0000259" key="8">
    <source>
        <dbReference type="Pfam" id="PF22222"/>
    </source>
</evidence>
<dbReference type="Proteomes" id="UP000285236">
    <property type="component" value="Unassembled WGS sequence"/>
</dbReference>
<feature type="active site" description="For pre-crRNA processing" evidence="1">
    <location>
        <position position="837"/>
    </location>
</feature>
<dbReference type="Pfam" id="PF22222">
    <property type="entry name" value="Cpf1_PI-like"/>
    <property type="match status" value="1"/>
</dbReference>
<evidence type="ECO:0000259" key="5">
    <source>
        <dbReference type="Pfam" id="PF18510"/>
    </source>
</evidence>
<sequence>MAKNFEDFKRLYSLSKTLRFEAKPIGATLDNIVKSDLLDEDEHRAASYVKVKKLIDEYHKVFIDRVLDDGCLPLENKGNNNSLAEYYESYVSRAQDEDAKKKFKEIQQNLRSVIAKKLTEDKAYANLFGNKLIESYKDKEDKKKIIDSDLIQFINTAESTQLDSMSQDEAKELVKEFWGFVTYFYGFFDNRKNMYTAEEKSTGIAYRLVNENLPKFIDNIEAFNRAITRPEIQENMGVLYSDFSEYLNVESIQEMFQLDYYNMLLTQKQIDVYNAIIGGKTDDEHDVKIKGINDYINLYNQKHKDDKLPKLKALFKQILSDRNAISWLPEEFNSDQEVLNAIKDCYERLSENVLGDKVLKSMLGSLADYSLDGIFIRNDLQLTDISQKMFGNWSVIQNAIMQNIKHVAPARKHKESEEEYENRIAGIFKKADSFSISYIDACLNETDPNNAYFVENYFATLGAVDTPTMQRENLFALVQNAYTEITALLHSDYPTEKNLAQDKANVAKIKALLDAIKSLQHFVKPLLGKGDESDKDERFYGELASLWAELDTMTPLYNMIRNYMTRKPYSQKKIKLNFENPQLLGGWDANKEKDYATIILRRNGLYYLAIMNKDSKKLLGKAMPSDGECYEKMVYKLLPGANKMLPKVFFAKSRMEDFKPSKELVEKYYNGTHKKGKNFNIQDCHNLIDYFKQSIDKHEDWSKFGFKFSDTSTYEDLSGFYREVEQQGYKLSFARVSVSYINQLVEEGKMYLFQIYNKDFSEYSKGTPNMHTLYWKALFDERNLADVVYKLNGQAEMFYRKKSIENTHPTHPANHPILNKNKDNKKKESLFGYDLIKDRRYTVDKFLFHVPITMNFKSSGSENINQDVKAYLRHADDMHIIGIDRGERHLLYLVVIDLQGNIKEQFSLNEIVNDYNGNTYHTNYHDLLDVREDERLKARQSWQTIENIKELKEGYLSQVIHKITQLMVKYHAIVVLEDLNMGFMRGRQKVEKQVYQKFEKMLIEKLNYLVDKKADASVSGGLLNAYQLTSKFDSFQKLGKQSGFLFYIPAWNTSKIDPVTGFVNLLDTRYQNVEKAKSFFSKFDAIRYNKDKEWFEFNLDYDKFGKKAEGTRTKWTLCTRGMRIDTFRNKEKNSQWDNQEVDLTAEMKSLLEHYYIDIHSNLKDAISAQTDKAFFTGLLHILKLTLQMRNSITGTETDYLVSPVVDENGIFYDSRSCGDELPENADANGAYNIARKGLMMIEQIKDAKDLDNLKFDISNKAWLNFAQQKPYKNG</sequence>
<evidence type="ECO:0000256" key="1">
    <source>
        <dbReference type="PIRSR" id="PIRSR627620-1"/>
    </source>
</evidence>
<feature type="site" description="Binds Target strand DNA; via amide nitrogen" evidence="3">
    <location>
        <position position="793"/>
    </location>
</feature>
<feature type="region of interest" description="Binds crRNA alone and in crRNA-target DNA heteroduplex" evidence="2">
    <location>
        <begin position="187"/>
        <end position="191"/>
    </location>
</feature>
<feature type="active site" description="For pre-crRNA processing" evidence="1">
    <location>
        <position position="811"/>
    </location>
</feature>
<dbReference type="InterPro" id="IPR040852">
    <property type="entry name" value="RuvC_1"/>
</dbReference>
<feature type="site" description="Binds crRNA alone and in crRNA-target DNA heteroduplex" evidence="3">
    <location>
        <position position="17"/>
    </location>
</feature>
<evidence type="ECO:0000256" key="3">
    <source>
        <dbReference type="PIRSR" id="PIRSR627620-3"/>
    </source>
</evidence>
<feature type="site" description="Binds DNA protospacer adjacent motif (PAM)" evidence="3">
    <location>
        <position position="591"/>
    </location>
</feature>
<feature type="active site" description="For pre-crRNA processing" evidence="1">
    <location>
        <position position="820"/>
    </location>
</feature>
<accession>A0AA92TRX8</accession>
<reference evidence="9 10" key="1">
    <citation type="submission" date="2018-08" db="EMBL/GenBank/DDBJ databases">
        <title>A genome reference for cultivated species of the human gut microbiota.</title>
        <authorList>
            <person name="Zou Y."/>
            <person name="Xue W."/>
            <person name="Luo G."/>
        </authorList>
    </citation>
    <scope>NUCLEOTIDE SEQUENCE [LARGE SCALE GENOMIC DNA]</scope>
    <source>
        <strain evidence="9 10">AF15-25</strain>
    </source>
</reference>
<dbReference type="Pfam" id="PF18501">
    <property type="entry name" value="REC1"/>
    <property type="match status" value="1"/>
</dbReference>
<feature type="region of interest" description="Binds DNA in crRNA-target DNA heteroduplex" evidence="2">
    <location>
        <begin position="293"/>
        <end position="297"/>
    </location>
</feature>
<dbReference type="AlphaFoldDB" id="A0AA92TRX8"/>
<feature type="region of interest" description="Binds crRNA" evidence="2">
    <location>
        <begin position="758"/>
        <end position="761"/>
    </location>
</feature>
<dbReference type="InterPro" id="IPR040787">
    <property type="entry name" value="Cas12a_REC1"/>
</dbReference>
<comment type="caution">
    <text evidence="9">The sequence shown here is derived from an EMBL/GenBank/DDBJ whole genome shotgun (WGS) entry which is preliminary data.</text>
</comment>
<feature type="region of interest" description="Binds crRNA in crRNA-target DNA heteroduplex" evidence="2">
    <location>
        <begin position="521"/>
        <end position="524"/>
    </location>
</feature>
<evidence type="ECO:0000313" key="9">
    <source>
        <dbReference type="EMBL" id="RGU96864.1"/>
    </source>
</evidence>
<evidence type="ECO:0000259" key="7">
    <source>
        <dbReference type="Pfam" id="PF21918"/>
    </source>
</evidence>
<name>A0AA92TRX8_9BACT</name>